<dbReference type="FunFam" id="3.40.50.300:FF:000533">
    <property type="entry name" value="Helicase, Snf2 family"/>
    <property type="match status" value="1"/>
</dbReference>
<dbReference type="PROSITE" id="PS51192">
    <property type="entry name" value="HELICASE_ATP_BIND_1"/>
    <property type="match status" value="1"/>
</dbReference>
<dbReference type="Gene3D" id="3.40.50.300">
    <property type="entry name" value="P-loop containing nucleotide triphosphate hydrolases"/>
    <property type="match status" value="1"/>
</dbReference>
<dbReference type="InterPro" id="IPR014001">
    <property type="entry name" value="Helicase_ATP-bd"/>
</dbReference>
<dbReference type="InterPro" id="IPR049730">
    <property type="entry name" value="SNF2/RAD54-like_C"/>
</dbReference>
<dbReference type="Pfam" id="PF00176">
    <property type="entry name" value="SNF2-rel_dom"/>
    <property type="match status" value="1"/>
</dbReference>
<dbReference type="CDD" id="cd18793">
    <property type="entry name" value="SF2_C_SNF"/>
    <property type="match status" value="1"/>
</dbReference>
<dbReference type="Proteomes" id="UP000030416">
    <property type="component" value="Unassembled WGS sequence"/>
</dbReference>
<dbReference type="SUPFAM" id="SSF52540">
    <property type="entry name" value="P-loop containing nucleoside triphosphate hydrolases"/>
    <property type="match status" value="2"/>
</dbReference>
<feature type="domain" description="Helicase C-terminal" evidence="3">
    <location>
        <begin position="777"/>
        <end position="931"/>
    </location>
</feature>
<dbReference type="InterPro" id="IPR050496">
    <property type="entry name" value="SNF2_RAD54_helicase_repair"/>
</dbReference>
<reference evidence="4 5" key="1">
    <citation type="submission" date="2014-02" db="EMBL/GenBank/DDBJ databases">
        <title>Draft genome sequence of Lysinibacillus manganicus DSM 26584T.</title>
        <authorList>
            <person name="Zhang F."/>
            <person name="Wang G."/>
            <person name="Zhang L."/>
        </authorList>
    </citation>
    <scope>NUCLEOTIDE SEQUENCE [LARGE SCALE GENOMIC DNA]</scope>
    <source>
        <strain evidence="4 5">DSM 26584</strain>
    </source>
</reference>
<proteinExistence type="predicted"/>
<dbReference type="InterPro" id="IPR022138">
    <property type="entry name" value="DUF3670"/>
</dbReference>
<evidence type="ECO:0000256" key="1">
    <source>
        <dbReference type="ARBA" id="ARBA00022801"/>
    </source>
</evidence>
<evidence type="ECO:0000313" key="4">
    <source>
        <dbReference type="EMBL" id="KGR80140.1"/>
    </source>
</evidence>
<dbReference type="OrthoDB" id="9760715at2"/>
<dbReference type="InterPro" id="IPR027417">
    <property type="entry name" value="P-loop_NTPase"/>
</dbReference>
<dbReference type="Pfam" id="PF00271">
    <property type="entry name" value="Helicase_C"/>
    <property type="match status" value="1"/>
</dbReference>
<dbReference type="InterPro" id="IPR000330">
    <property type="entry name" value="SNF2_N"/>
</dbReference>
<comment type="caution">
    <text evidence="4">The sequence shown here is derived from an EMBL/GenBank/DDBJ whole genome shotgun (WGS) entry which is preliminary data.</text>
</comment>
<dbReference type="CDD" id="cd18012">
    <property type="entry name" value="DEXQc_arch_SWI2_SNF2"/>
    <property type="match status" value="1"/>
</dbReference>
<dbReference type="GO" id="GO:0015616">
    <property type="term" value="F:DNA translocase activity"/>
    <property type="evidence" value="ECO:0007669"/>
    <property type="project" value="TreeGrafter"/>
</dbReference>
<dbReference type="Pfam" id="PF12419">
    <property type="entry name" value="DUF3670"/>
    <property type="match status" value="1"/>
</dbReference>
<dbReference type="Gene3D" id="3.40.50.10810">
    <property type="entry name" value="Tandem AAA-ATPase domain"/>
    <property type="match status" value="1"/>
</dbReference>
<dbReference type="AlphaFoldDB" id="A0A0A3I9G5"/>
<dbReference type="STRING" id="1384049.CD29_01930"/>
<dbReference type="InterPro" id="IPR001650">
    <property type="entry name" value="Helicase_C-like"/>
</dbReference>
<dbReference type="InterPro" id="IPR038718">
    <property type="entry name" value="SNF2-like_sf"/>
</dbReference>
<keyword evidence="5" id="KW-1185">Reference proteome</keyword>
<dbReference type="EMBL" id="JPVN01000002">
    <property type="protein sequence ID" value="KGR80140.1"/>
    <property type="molecule type" value="Genomic_DNA"/>
</dbReference>
<keyword evidence="4" id="KW-0067">ATP-binding</keyword>
<dbReference type="SMART" id="SM00487">
    <property type="entry name" value="DEXDc"/>
    <property type="match status" value="1"/>
</dbReference>
<keyword evidence="1" id="KW-0378">Hydrolase</keyword>
<organism evidence="4 5">
    <name type="scientific">Ureibacillus manganicus DSM 26584</name>
    <dbReference type="NCBI Taxonomy" id="1384049"/>
    <lineage>
        <taxon>Bacteria</taxon>
        <taxon>Bacillati</taxon>
        <taxon>Bacillota</taxon>
        <taxon>Bacilli</taxon>
        <taxon>Bacillales</taxon>
        <taxon>Caryophanaceae</taxon>
        <taxon>Ureibacillus</taxon>
    </lineage>
</organism>
<sequence>MIQSGPLTSPFTKAIQLQLVEHQPGILTVEAVSQDRNTTLPVVTWGHLLFYKYETNFYGLRSTIENDSIILTMSEFLDVLSPKFSHPFVHFQGANDESEKLICAARAVQQLWNNTALWDYAVFSEKGLEFDLPSSFSKDDHVITSFQPFTVDLPKCVELLNTATKQKLLFAGLPSEEIPNLIPFFKNGGWPLNNERTIGDVRVSLRLSEPEDGREIWLLETVISSVKSAKLWTPPVRKRHLSIKQVLPTKWEAYSEEIELIQKQIFELIKLDHPGLSTDVLLHVELEDPEVRELLRNDFVKLQALGFDVILPGWLKELKQARMRVRVSATNQSTRKVAGLDDILTFKWNLSLGGSEISEEQFRQMVNENREFIRVGSEWFRIDAEWMNSIRELMDKAEEENWTVKELLFRELPEELVAPVQDDEDLEDAERDDPLFAFEMQRSLKTYVEQLQDKQGLPQVTVPVSLQTELRPYQQEGFEWLVFMREQRFGAILADDMGLGKTVQLISYVLHTVETLGDPAPTIIVCPTSVLGNWQKELSRFAPILRVHTHYSSSRLKDETFRNYLENEKPHVVLTTYGTISQDVDFLEHIHWSTIVLDEAQNIKNMQTLQSKAIRKLDGTHNIALTGTPIENRLSELWAIFDFIHKGYLGSFGKFQEQFILPIERDESEQHKEILRSKIRPFLLRRTKNDPNLNLDLPDKLETKKFCPLTNEQAALYEGYIQDTLSQIETMNGFEKKGRVLQMLSKLKQLCNHPALYLKESFEDAQSMMERSVKLKSIVELATEIVENGEQCLIFTQYIGMGNLLQHCFSEILDVDVPFLTGSMPKSQRDSLVDAFQMGEFPIFLLSLKAGGTGLNLTAATHVLHADRWWNPAVENQATDRAYRIGQTQFVQVHKFITIGTIEEKVDKMIELKSALSEELIQSSNWLTELQDEELMDLLTLDTTMIRS</sequence>
<dbReference type="SMART" id="SM00490">
    <property type="entry name" value="HELICc"/>
    <property type="match status" value="1"/>
</dbReference>
<feature type="domain" description="Helicase ATP-binding" evidence="2">
    <location>
        <begin position="482"/>
        <end position="647"/>
    </location>
</feature>
<evidence type="ECO:0000313" key="5">
    <source>
        <dbReference type="Proteomes" id="UP000030416"/>
    </source>
</evidence>
<dbReference type="GO" id="GO:0005524">
    <property type="term" value="F:ATP binding"/>
    <property type="evidence" value="ECO:0007669"/>
    <property type="project" value="InterPro"/>
</dbReference>
<name>A0A0A3I9G5_9BACL</name>
<protein>
    <submittedName>
        <fullName evidence="4">Helicase</fullName>
    </submittedName>
</protein>
<evidence type="ECO:0000259" key="2">
    <source>
        <dbReference type="PROSITE" id="PS51192"/>
    </source>
</evidence>
<dbReference type="RefSeq" id="WP_036182259.1">
    <property type="nucleotide sequence ID" value="NZ_AVDA01000002.1"/>
</dbReference>
<dbReference type="GO" id="GO:0016787">
    <property type="term" value="F:hydrolase activity"/>
    <property type="evidence" value="ECO:0007669"/>
    <property type="project" value="UniProtKB-KW"/>
</dbReference>
<keyword evidence="4" id="KW-0347">Helicase</keyword>
<keyword evidence="4" id="KW-0547">Nucleotide-binding</keyword>
<dbReference type="eggNOG" id="COG0553">
    <property type="taxonomic scope" value="Bacteria"/>
</dbReference>
<dbReference type="PANTHER" id="PTHR45629">
    <property type="entry name" value="SNF2/RAD54 FAMILY MEMBER"/>
    <property type="match status" value="1"/>
</dbReference>
<dbReference type="PANTHER" id="PTHR45629:SF7">
    <property type="entry name" value="DNA EXCISION REPAIR PROTEIN ERCC-6-RELATED"/>
    <property type="match status" value="1"/>
</dbReference>
<dbReference type="GO" id="GO:0004386">
    <property type="term" value="F:helicase activity"/>
    <property type="evidence" value="ECO:0007669"/>
    <property type="project" value="UniProtKB-KW"/>
</dbReference>
<evidence type="ECO:0000259" key="3">
    <source>
        <dbReference type="PROSITE" id="PS51194"/>
    </source>
</evidence>
<gene>
    <name evidence="4" type="ORF">CD29_01930</name>
</gene>
<dbReference type="PROSITE" id="PS51194">
    <property type="entry name" value="HELICASE_CTER"/>
    <property type="match status" value="1"/>
</dbReference>
<accession>A0A0A3I9G5</accession>